<dbReference type="Proteomes" id="UP001652582">
    <property type="component" value="Chromosome 15"/>
</dbReference>
<organism evidence="2 3">
    <name type="scientific">Bicyclus anynana</name>
    <name type="common">Squinting bush brown butterfly</name>
    <dbReference type="NCBI Taxonomy" id="110368"/>
    <lineage>
        <taxon>Eukaryota</taxon>
        <taxon>Metazoa</taxon>
        <taxon>Ecdysozoa</taxon>
        <taxon>Arthropoda</taxon>
        <taxon>Hexapoda</taxon>
        <taxon>Insecta</taxon>
        <taxon>Pterygota</taxon>
        <taxon>Neoptera</taxon>
        <taxon>Endopterygota</taxon>
        <taxon>Lepidoptera</taxon>
        <taxon>Glossata</taxon>
        <taxon>Ditrysia</taxon>
        <taxon>Papilionoidea</taxon>
        <taxon>Nymphalidae</taxon>
        <taxon>Satyrinae</taxon>
        <taxon>Satyrini</taxon>
        <taxon>Mycalesina</taxon>
        <taxon>Bicyclus</taxon>
    </lineage>
</organism>
<sequence>MGCTSSTQNMSEITANTNENTEHDKNSVTGNVKDDEDEIQDHAAVESDTKDTHASQVLPTCDSLEDNIQLARNSSSFTSKKSEEQEQEQSTSVLEKEEIITEDHNEHKLSLQAVADQVLLQTIFDDLVEQTTEEQEETNNNKEENVLPDTEDKPTELVKACSEEQLEDEEGQEVTEASTSPSQSDGNRSTRWEALADIAAELPPSLAVDPVTGQIYSLTK</sequence>
<feature type="compositionally biased region" description="Basic and acidic residues" evidence="1">
    <location>
        <begin position="139"/>
        <end position="156"/>
    </location>
</feature>
<feature type="compositionally biased region" description="Acidic residues" evidence="1">
    <location>
        <begin position="164"/>
        <end position="173"/>
    </location>
</feature>
<name>A0A6J1NMD7_BICAN</name>
<evidence type="ECO:0000313" key="3">
    <source>
        <dbReference type="RefSeq" id="XP_023946162.2"/>
    </source>
</evidence>
<keyword evidence="2" id="KW-1185">Reference proteome</keyword>
<feature type="region of interest" description="Disordered" evidence="1">
    <location>
        <begin position="1"/>
        <end position="97"/>
    </location>
</feature>
<dbReference type="AlphaFoldDB" id="A0A6J1NMD7"/>
<evidence type="ECO:0000256" key="1">
    <source>
        <dbReference type="SAM" id="MobiDB-lite"/>
    </source>
</evidence>
<evidence type="ECO:0000313" key="2">
    <source>
        <dbReference type="Proteomes" id="UP001652582"/>
    </source>
</evidence>
<feature type="compositionally biased region" description="Polar residues" evidence="1">
    <location>
        <begin position="1"/>
        <end position="19"/>
    </location>
</feature>
<gene>
    <name evidence="3" type="primary">LOC112051664</name>
</gene>
<reference evidence="3" key="1">
    <citation type="submission" date="2025-08" db="UniProtKB">
        <authorList>
            <consortium name="RefSeq"/>
        </authorList>
    </citation>
    <scope>IDENTIFICATION</scope>
</reference>
<accession>A0A6J1NMD7</accession>
<dbReference type="OrthoDB" id="7459625at2759"/>
<feature type="compositionally biased region" description="Polar residues" evidence="1">
    <location>
        <begin position="177"/>
        <end position="189"/>
    </location>
</feature>
<proteinExistence type="predicted"/>
<protein>
    <submittedName>
        <fullName evidence="3">Uncharacterized protein LOC112051664</fullName>
    </submittedName>
</protein>
<dbReference type="KEGG" id="bany:112051664"/>
<dbReference type="GeneID" id="112051664"/>
<feature type="compositionally biased region" description="Basic and acidic residues" evidence="1">
    <location>
        <begin position="40"/>
        <end position="53"/>
    </location>
</feature>
<dbReference type="RefSeq" id="XP_023946162.2">
    <property type="nucleotide sequence ID" value="XM_024090394.2"/>
</dbReference>
<feature type="region of interest" description="Disordered" evidence="1">
    <location>
        <begin position="131"/>
        <end position="191"/>
    </location>
</feature>